<dbReference type="GO" id="GO:0005634">
    <property type="term" value="C:nucleus"/>
    <property type="evidence" value="ECO:0007669"/>
    <property type="project" value="UniProtKB-SubCell"/>
</dbReference>
<protein>
    <recommendedName>
        <fullName evidence="8">Transcription factor domain-containing protein</fullName>
    </recommendedName>
</protein>
<dbReference type="CDD" id="cd12148">
    <property type="entry name" value="fungal_TF_MHR"/>
    <property type="match status" value="1"/>
</dbReference>
<dbReference type="InterPro" id="IPR050815">
    <property type="entry name" value="TF_fung"/>
</dbReference>
<evidence type="ECO:0000256" key="4">
    <source>
        <dbReference type="ARBA" id="ARBA00023163"/>
    </source>
</evidence>
<dbReference type="Proteomes" id="UP000027920">
    <property type="component" value="Unassembled WGS sequence"/>
</dbReference>
<sequence length="455" mass="50947">MQIAHILNLGSHNKAKGNPLEAELSRRRFWACHLINCHSSESMFAINPPDKIAALPLPWCDSHFDCGKSEDQPVYLDSDSTNGGIYSELIKGMTIWSSVNTLIKSSTLSQENRQAAIYEHDTAVKKWWRGVPDSFRLTPTAPTNLATFDRVDLMKIVMINTIYLQSLCALHSSIVPLFSWGPSNLTSEMAQHFSAQVAYHNACLLSELLGMYLEYSTDMAGISSYIGFAAYCSFAIQVPFIKCLNPTVKERAKRNTAINLRVIRGLSEYWRFMTLVERYASYLTKTHLQNDLNLEDEPKGLDPGKLTGFRMNASRARASILSLNTILWKDDGYTVEGDEVADIGPCDSNESPEQQFPSEVLSYGSFAEQNQGQPSLNHYNPLYNSWAPNIPGVSDISGQETSDLFQPLLISSEMFASEDLTFFEDPPLMNPTFHTQNLNLDDTSFDLGAPFLTRT</sequence>
<reference evidence="6 7" key="1">
    <citation type="submission" date="2013-03" db="EMBL/GenBank/DDBJ databases">
        <title>The Genome Sequence of Exophiala aquamarina CBS 119918.</title>
        <authorList>
            <consortium name="The Broad Institute Genomics Platform"/>
            <person name="Cuomo C."/>
            <person name="de Hoog S."/>
            <person name="Gorbushina A."/>
            <person name="Walker B."/>
            <person name="Young S.K."/>
            <person name="Zeng Q."/>
            <person name="Gargeya S."/>
            <person name="Fitzgerald M."/>
            <person name="Haas B."/>
            <person name="Abouelleil A."/>
            <person name="Allen A.W."/>
            <person name="Alvarado L."/>
            <person name="Arachchi H.M."/>
            <person name="Berlin A.M."/>
            <person name="Chapman S.B."/>
            <person name="Gainer-Dewar J."/>
            <person name="Goldberg J."/>
            <person name="Griggs A."/>
            <person name="Gujja S."/>
            <person name="Hansen M."/>
            <person name="Howarth C."/>
            <person name="Imamovic A."/>
            <person name="Ireland A."/>
            <person name="Larimer J."/>
            <person name="McCowan C."/>
            <person name="Murphy C."/>
            <person name="Pearson M."/>
            <person name="Poon T.W."/>
            <person name="Priest M."/>
            <person name="Roberts A."/>
            <person name="Saif S."/>
            <person name="Shea T."/>
            <person name="Sisk P."/>
            <person name="Sykes S."/>
            <person name="Wortman J."/>
            <person name="Nusbaum C."/>
            <person name="Birren B."/>
        </authorList>
    </citation>
    <scope>NUCLEOTIDE SEQUENCE [LARGE SCALE GENOMIC DNA]</scope>
    <source>
        <strain evidence="6 7">CBS 119918</strain>
    </source>
</reference>
<name>A0A072PSC0_9EURO</name>
<organism evidence="6 7">
    <name type="scientific">Exophiala aquamarina CBS 119918</name>
    <dbReference type="NCBI Taxonomy" id="1182545"/>
    <lineage>
        <taxon>Eukaryota</taxon>
        <taxon>Fungi</taxon>
        <taxon>Dikarya</taxon>
        <taxon>Ascomycota</taxon>
        <taxon>Pezizomycotina</taxon>
        <taxon>Eurotiomycetes</taxon>
        <taxon>Chaetothyriomycetidae</taxon>
        <taxon>Chaetothyriales</taxon>
        <taxon>Herpotrichiellaceae</taxon>
        <taxon>Exophiala</taxon>
    </lineage>
</organism>
<dbReference type="GO" id="GO:0046872">
    <property type="term" value="F:metal ion binding"/>
    <property type="evidence" value="ECO:0007669"/>
    <property type="project" value="UniProtKB-KW"/>
</dbReference>
<accession>A0A072PSC0</accession>
<evidence type="ECO:0000256" key="3">
    <source>
        <dbReference type="ARBA" id="ARBA00023015"/>
    </source>
</evidence>
<dbReference type="RefSeq" id="XP_013261000.1">
    <property type="nucleotide sequence ID" value="XM_013405546.1"/>
</dbReference>
<dbReference type="HOGENOM" id="CLU_024802_1_0_1"/>
<dbReference type="PANTHER" id="PTHR47338:SF5">
    <property type="entry name" value="ZN(II)2CYS6 TRANSCRIPTION FACTOR (EUROFUNG)"/>
    <property type="match status" value="1"/>
</dbReference>
<evidence type="ECO:0000256" key="2">
    <source>
        <dbReference type="ARBA" id="ARBA00022723"/>
    </source>
</evidence>
<dbReference type="GeneID" id="25281253"/>
<comment type="caution">
    <text evidence="6">The sequence shown here is derived from an EMBL/GenBank/DDBJ whole genome shotgun (WGS) entry which is preliminary data.</text>
</comment>
<keyword evidence="7" id="KW-1185">Reference proteome</keyword>
<dbReference type="AlphaFoldDB" id="A0A072PSC0"/>
<evidence type="ECO:0000256" key="1">
    <source>
        <dbReference type="ARBA" id="ARBA00004123"/>
    </source>
</evidence>
<dbReference type="STRING" id="1182545.A0A072PSC0"/>
<dbReference type="VEuPathDB" id="FungiDB:A1O9_06336"/>
<dbReference type="EMBL" id="AMGV01000004">
    <property type="protein sequence ID" value="KEF58410.1"/>
    <property type="molecule type" value="Genomic_DNA"/>
</dbReference>
<dbReference type="GO" id="GO:0000981">
    <property type="term" value="F:DNA-binding transcription factor activity, RNA polymerase II-specific"/>
    <property type="evidence" value="ECO:0007669"/>
    <property type="project" value="InterPro"/>
</dbReference>
<evidence type="ECO:0008006" key="8">
    <source>
        <dbReference type="Google" id="ProtNLM"/>
    </source>
</evidence>
<keyword evidence="2" id="KW-0479">Metal-binding</keyword>
<comment type="subcellular location">
    <subcellularLocation>
        <location evidence="1">Nucleus</location>
    </subcellularLocation>
</comment>
<dbReference type="OrthoDB" id="2309723at2759"/>
<gene>
    <name evidence="6" type="ORF">A1O9_06336</name>
</gene>
<evidence type="ECO:0000313" key="6">
    <source>
        <dbReference type="EMBL" id="KEF58410.1"/>
    </source>
</evidence>
<evidence type="ECO:0000256" key="5">
    <source>
        <dbReference type="ARBA" id="ARBA00023242"/>
    </source>
</evidence>
<keyword evidence="5" id="KW-0539">Nucleus</keyword>
<evidence type="ECO:0000313" key="7">
    <source>
        <dbReference type="Proteomes" id="UP000027920"/>
    </source>
</evidence>
<keyword evidence="3" id="KW-0805">Transcription regulation</keyword>
<keyword evidence="4" id="KW-0804">Transcription</keyword>
<dbReference type="PANTHER" id="PTHR47338">
    <property type="entry name" value="ZN(II)2CYS6 TRANSCRIPTION FACTOR (EUROFUNG)-RELATED"/>
    <property type="match status" value="1"/>
</dbReference>
<proteinExistence type="predicted"/>